<proteinExistence type="predicted"/>
<dbReference type="AlphaFoldDB" id="A0A8H6XRP8"/>
<keyword evidence="2" id="KW-1185">Reference proteome</keyword>
<accession>A0A8H6XRP8</accession>
<protein>
    <submittedName>
        <fullName evidence="1">F-box domain-containing protein</fullName>
    </submittedName>
</protein>
<dbReference type="OrthoDB" id="3050800at2759"/>
<sequence length="269" mass="29877">MSASSVNIVIFGAINFPVHQLVRYQLDGPWERHKAILTLAPNLVEAHITVDPNNQPWLHSNDVVEASNLRRIYVSDPRILDYVRSPALEGLALLVCTDDESSDNLRSISSFLDRSACPLQALCLRGFPDPWITIQVLKKFPSITRLVLLIKGPCAGEALEALRSGLTVSEHAMATVVAPQLRSIFFGWGLEDDISIDYQMYLKMLRSRWGAENSALEKVALLTEGSGPDSATLLDLHALRNEGLDLLVLQGPPALKEMVAWRYASSWMF</sequence>
<dbReference type="EMBL" id="JACAZI010000013">
    <property type="protein sequence ID" value="KAF7345509.1"/>
    <property type="molecule type" value="Genomic_DNA"/>
</dbReference>
<comment type="caution">
    <text evidence="1">The sequence shown here is derived from an EMBL/GenBank/DDBJ whole genome shotgun (WGS) entry which is preliminary data.</text>
</comment>
<gene>
    <name evidence="1" type="ORF">MVEN_01569400</name>
</gene>
<organism evidence="1 2">
    <name type="scientific">Mycena venus</name>
    <dbReference type="NCBI Taxonomy" id="2733690"/>
    <lineage>
        <taxon>Eukaryota</taxon>
        <taxon>Fungi</taxon>
        <taxon>Dikarya</taxon>
        <taxon>Basidiomycota</taxon>
        <taxon>Agaricomycotina</taxon>
        <taxon>Agaricomycetes</taxon>
        <taxon>Agaricomycetidae</taxon>
        <taxon>Agaricales</taxon>
        <taxon>Marasmiineae</taxon>
        <taxon>Mycenaceae</taxon>
        <taxon>Mycena</taxon>
    </lineage>
</organism>
<evidence type="ECO:0000313" key="2">
    <source>
        <dbReference type="Proteomes" id="UP000620124"/>
    </source>
</evidence>
<reference evidence="1" key="1">
    <citation type="submission" date="2020-05" db="EMBL/GenBank/DDBJ databases">
        <title>Mycena genomes resolve the evolution of fungal bioluminescence.</title>
        <authorList>
            <person name="Tsai I.J."/>
        </authorList>
    </citation>
    <scope>NUCLEOTIDE SEQUENCE</scope>
    <source>
        <strain evidence="1">CCC161011</strain>
    </source>
</reference>
<dbReference type="Proteomes" id="UP000620124">
    <property type="component" value="Unassembled WGS sequence"/>
</dbReference>
<name>A0A8H6XRP8_9AGAR</name>
<evidence type="ECO:0000313" key="1">
    <source>
        <dbReference type="EMBL" id="KAF7345509.1"/>
    </source>
</evidence>